<dbReference type="Proteomes" id="UP000470771">
    <property type="component" value="Unassembled WGS sequence"/>
</dbReference>
<proteinExistence type="predicted"/>
<evidence type="ECO:0000256" key="1">
    <source>
        <dbReference type="ARBA" id="ARBA00022475"/>
    </source>
</evidence>
<dbReference type="AlphaFoldDB" id="A0A6N9NHP9"/>
<evidence type="ECO:0000256" key="3">
    <source>
        <dbReference type="ARBA" id="ARBA00022989"/>
    </source>
</evidence>
<protein>
    <submittedName>
        <fullName evidence="7">VWA domain-containing protein</fullName>
    </submittedName>
</protein>
<keyword evidence="3 5" id="KW-1133">Transmembrane helix</keyword>
<dbReference type="Gene3D" id="3.40.50.410">
    <property type="entry name" value="von Willebrand factor, type A domain"/>
    <property type="match status" value="1"/>
</dbReference>
<dbReference type="PANTHER" id="PTHR22550">
    <property type="entry name" value="SPORE GERMINATION PROTEIN"/>
    <property type="match status" value="1"/>
</dbReference>
<keyword evidence="2 5" id="KW-0812">Transmembrane</keyword>
<feature type="domain" description="VWFA" evidence="6">
    <location>
        <begin position="91"/>
        <end position="290"/>
    </location>
</feature>
<dbReference type="Pfam" id="PF07584">
    <property type="entry name" value="BatA"/>
    <property type="match status" value="1"/>
</dbReference>
<keyword evidence="4 5" id="KW-0472">Membrane</keyword>
<feature type="transmembrane region" description="Helical" evidence="5">
    <location>
        <begin position="310"/>
        <end position="327"/>
    </location>
</feature>
<evidence type="ECO:0000256" key="4">
    <source>
        <dbReference type="ARBA" id="ARBA00023136"/>
    </source>
</evidence>
<feature type="transmembrane region" description="Helical" evidence="5">
    <location>
        <begin position="59"/>
        <end position="78"/>
    </location>
</feature>
<organism evidence="7 8">
    <name type="scientific">Acidiluteibacter ferrifornacis</name>
    <dbReference type="NCBI Taxonomy" id="2692424"/>
    <lineage>
        <taxon>Bacteria</taxon>
        <taxon>Pseudomonadati</taxon>
        <taxon>Bacteroidota</taxon>
        <taxon>Flavobacteriia</taxon>
        <taxon>Flavobacteriales</taxon>
        <taxon>Cryomorphaceae</taxon>
        <taxon>Acidiluteibacter</taxon>
    </lineage>
</organism>
<evidence type="ECO:0000313" key="8">
    <source>
        <dbReference type="Proteomes" id="UP000470771"/>
    </source>
</evidence>
<evidence type="ECO:0000313" key="7">
    <source>
        <dbReference type="EMBL" id="NBG65362.1"/>
    </source>
</evidence>
<dbReference type="PANTHER" id="PTHR22550:SF5">
    <property type="entry name" value="LEUCINE ZIPPER PROTEIN 4"/>
    <property type="match status" value="1"/>
</dbReference>
<keyword evidence="8" id="KW-1185">Reference proteome</keyword>
<dbReference type="InterPro" id="IPR036465">
    <property type="entry name" value="vWFA_dom_sf"/>
</dbReference>
<sequence>MFRFEHTYFLWGLALVPLILLLFILYRRWQKNARQRFGENLRMQQLIPNRSQVKANAKFYLSLMAFIFIVIGLANPQIGTKQENVKAEGLELMVAIDVSNSMMAQDLSPDRLTAAKLAMERLIERLKSDRIGMIVFAGEAYIQLPLTSDYSAAKLFLQTIDNNIVPTQGTAIGAAIDLAINSFPKEEAKNRALIILTDGENHEDDAIAAAEEARKSGIRVFTVGMGSPSGAPIPVFKNGRQNGFRQDNEGNTVVSSLNEEMLQEIAMAGDGQYFRATNSGAGIPQIMQELSSLEKKEYDSKIFTDFEDRYQIFFGIAFFLLFIDVILSERKPKWIEKVKLFEEKES</sequence>
<dbReference type="Pfam" id="PF00092">
    <property type="entry name" value="VWA"/>
    <property type="match status" value="1"/>
</dbReference>
<accession>A0A6N9NHP9</accession>
<gene>
    <name evidence="7" type="ORF">GQN54_04500</name>
</gene>
<evidence type="ECO:0000256" key="5">
    <source>
        <dbReference type="SAM" id="Phobius"/>
    </source>
</evidence>
<evidence type="ECO:0000259" key="6">
    <source>
        <dbReference type="PROSITE" id="PS50234"/>
    </source>
</evidence>
<dbReference type="EMBL" id="WWNE01000005">
    <property type="protein sequence ID" value="NBG65362.1"/>
    <property type="molecule type" value="Genomic_DNA"/>
</dbReference>
<evidence type="ECO:0000256" key="2">
    <source>
        <dbReference type="ARBA" id="ARBA00022692"/>
    </source>
</evidence>
<dbReference type="PROSITE" id="PS50234">
    <property type="entry name" value="VWFA"/>
    <property type="match status" value="1"/>
</dbReference>
<keyword evidence="1" id="KW-1003">Cell membrane</keyword>
<dbReference type="InterPro" id="IPR050768">
    <property type="entry name" value="UPF0353/GerABKA_families"/>
</dbReference>
<dbReference type="RefSeq" id="WP_160632324.1">
    <property type="nucleotide sequence ID" value="NZ_WWNE01000005.1"/>
</dbReference>
<name>A0A6N9NHP9_9FLAO</name>
<feature type="transmembrane region" description="Helical" evidence="5">
    <location>
        <begin position="6"/>
        <end position="26"/>
    </location>
</feature>
<dbReference type="InterPro" id="IPR002035">
    <property type="entry name" value="VWF_A"/>
</dbReference>
<reference evidence="7 8" key="1">
    <citation type="submission" date="2019-12" db="EMBL/GenBank/DDBJ databases">
        <authorList>
            <person name="Zhao J."/>
        </authorList>
    </citation>
    <scope>NUCLEOTIDE SEQUENCE [LARGE SCALE GENOMIC DNA]</scope>
    <source>
        <strain evidence="7 8">S-15</strain>
    </source>
</reference>
<dbReference type="SUPFAM" id="SSF53300">
    <property type="entry name" value="vWA-like"/>
    <property type="match status" value="1"/>
</dbReference>
<comment type="caution">
    <text evidence="7">The sequence shown here is derived from an EMBL/GenBank/DDBJ whole genome shotgun (WGS) entry which is preliminary data.</text>
</comment>
<dbReference type="SMART" id="SM00327">
    <property type="entry name" value="VWA"/>
    <property type="match status" value="1"/>
</dbReference>
<dbReference type="InterPro" id="IPR024163">
    <property type="entry name" value="Aerotolerance_reg_N"/>
</dbReference>